<sequence length="1086" mass="124185">MENENFYKLALRCADRQIASGDFLNFYKEFYNEKFSAKMENEDTPNESKVLEVSNLLASECIRLLSFEKSLILANYVVEMVFVNYNSDLVHAFLPQLYYITNSNMLIHFFAQSSAFFSKLSDKLVMDQLNKDLSTYVIPSILNVDVTTIGNDLVVAICKFLLLMMNFINGNVVLSSDRSRDNLNALLNRLSKVNKLLHKKVQQQADAKLIFKNAKNNVFPLESAVQEFVSSPSITSPQFEPSPISNAKAQASGGATVSGAKYQDIKLVRYYKNIWLNNKIINWGPIDSDFLSRYASIATSAFQGVTYSPQSTDSILQDLIETSFTCFAQFVNNKQYHQLNSNFNLLERQWMVFICKHLPLLILENGSGNSHTVPQALESIDDKVVKAIRTYYSEKDDMKGRNEDLFDDYPSNNLDIRHEFIKNLVSLGLQSPTLLNDYLREDQMIDTRTLLTTDDLIVTNSQGVQELVKDFKHFLTNSLDSLEPEVLINDSNDNADGLQQIFHNFENIPPTKQREISNILIDILQHALENLEFDRIAKICSVLSFNFSHSLTTILSFSSPTKICEMLIKFVDVSWDKFVEPRCKELVESEYDTMNFFLSFSCSILLLIVIWQTYDFSLVDVVLQSSESNTENSFVISYISKLPEIPDVFLLDPKNSLDQEMRTKSHQVVQNWLRDLFVNGSISDDLLQSVDLKQLAVLVPFIFKQVLLTLEVGAIEDVSNLVGGLEYFLQPFMLIGLVKIVYWLEQYLYSLKSENLDEGLLEKLLTLLNSIFNPQALNEDSKLFHSSLLRLNAVRLLRVLRQFRSQSQSNYGIYSTESSGHPKLELLIERLLSALNVSPTYNLDPRVITTENIYSQKQVGYGRFLILNENPINKIMTNQINSFWNLHSSTYYNLDYLKEVINLVSPRVFLQDVLATLEYKLDTYGVAGTRNKIAAVESEHVMDYLFYFLVLYDVRSQVDAVSLLQVMDGNSESPIVKEEMQMKTTEVAPKAEVSQDDDFDMLFGEPETNFTGVDKENQSTNVESKPTESKYNLTATLERHSFGLIIHEMKQECNEALSTGDISKDVCDKITKYHEKYVYLLKTCVF</sequence>
<proteinExistence type="inferred from homology"/>
<dbReference type="GO" id="GO:0003712">
    <property type="term" value="F:transcription coregulator activity"/>
    <property type="evidence" value="ECO:0007669"/>
    <property type="project" value="InterPro"/>
</dbReference>
<name>A0A1Q2ZT30_ZYGRO</name>
<dbReference type="GO" id="GO:0006357">
    <property type="term" value="P:regulation of transcription by RNA polymerase II"/>
    <property type="evidence" value="ECO:0007669"/>
    <property type="project" value="InterPro"/>
</dbReference>
<dbReference type="AlphaFoldDB" id="A0A1Q2ZT30"/>
<keyword evidence="5 9" id="KW-0010">Activator</keyword>
<evidence type="ECO:0000313" key="11">
    <source>
        <dbReference type="Proteomes" id="UP000187013"/>
    </source>
</evidence>
<accession>A0A1Q2ZT30</accession>
<evidence type="ECO:0000256" key="5">
    <source>
        <dbReference type="ARBA" id="ARBA00023159"/>
    </source>
</evidence>
<evidence type="ECO:0000256" key="1">
    <source>
        <dbReference type="ARBA" id="ARBA00004123"/>
    </source>
</evidence>
<evidence type="ECO:0000256" key="7">
    <source>
        <dbReference type="ARBA" id="ARBA00023242"/>
    </source>
</evidence>
<evidence type="ECO:0000256" key="4">
    <source>
        <dbReference type="ARBA" id="ARBA00023015"/>
    </source>
</evidence>
<comment type="subunit">
    <text evidence="9">Component of the Mediator complex.</text>
</comment>
<evidence type="ECO:0000313" key="10">
    <source>
        <dbReference type="EMBL" id="GAV46524.1"/>
    </source>
</evidence>
<evidence type="ECO:0000256" key="9">
    <source>
        <dbReference type="RuleBase" id="RU364142"/>
    </source>
</evidence>
<evidence type="ECO:0000256" key="8">
    <source>
        <dbReference type="ARBA" id="ARBA00031256"/>
    </source>
</evidence>
<evidence type="ECO:0000256" key="6">
    <source>
        <dbReference type="ARBA" id="ARBA00023163"/>
    </source>
</evidence>
<dbReference type="Pfam" id="PF08689">
    <property type="entry name" value="Med5"/>
    <property type="match status" value="1"/>
</dbReference>
<dbReference type="PANTHER" id="PTHR35784:SF1">
    <property type="entry name" value="MEDIATOR OF RNA POLYMERASE II TRANSCRIPTION SUBUNIT 5"/>
    <property type="match status" value="1"/>
</dbReference>
<keyword evidence="4 9" id="KW-0805">Transcription regulation</keyword>
<keyword evidence="7 9" id="KW-0539">Nucleus</keyword>
<dbReference type="PANTHER" id="PTHR35784">
    <property type="entry name" value="MEDIATOR OF RNA POLYMERASE II TRANSCRIPTION SUBUNIT 5"/>
    <property type="match status" value="1"/>
</dbReference>
<gene>
    <name evidence="9" type="primary">MED5</name>
    <name evidence="10" type="ORF">ZYGR_0A01160</name>
</gene>
<comment type="function">
    <text evidence="9">Component of the Mediator complex, a coactivator involved in the regulated transcription of nearly all RNA polymerase II-dependent genes. Mediator functions as a bridge to convey information from gene-specific regulatory proteins to the basal RNA polymerase II transcription machinery. Mediator is recruited to promoters by direct interactions with regulatory proteins and serves as a scaffold for the assembly of a functional preinitiation complex with RNA polymerase II and the general transcription factors.</text>
</comment>
<evidence type="ECO:0000256" key="3">
    <source>
        <dbReference type="ARBA" id="ARBA00020628"/>
    </source>
</evidence>
<comment type="caution">
    <text evidence="10">The sequence shown here is derived from an EMBL/GenBank/DDBJ whole genome shotgun (WGS) entry which is preliminary data.</text>
</comment>
<organism evidence="10 11">
    <name type="scientific">Zygosaccharomyces rouxii</name>
    <dbReference type="NCBI Taxonomy" id="4956"/>
    <lineage>
        <taxon>Eukaryota</taxon>
        <taxon>Fungi</taxon>
        <taxon>Dikarya</taxon>
        <taxon>Ascomycota</taxon>
        <taxon>Saccharomycotina</taxon>
        <taxon>Saccharomycetes</taxon>
        <taxon>Saccharomycetales</taxon>
        <taxon>Saccharomycetaceae</taxon>
        <taxon>Zygosaccharomyces</taxon>
    </lineage>
</organism>
<dbReference type="OrthoDB" id="5322661at2759"/>
<dbReference type="EMBL" id="BDGX01000001">
    <property type="protein sequence ID" value="GAV46524.1"/>
    <property type="molecule type" value="Genomic_DNA"/>
</dbReference>
<dbReference type="InterPro" id="IPR014801">
    <property type="entry name" value="Mediator_Med5_fun"/>
</dbReference>
<keyword evidence="6 9" id="KW-0804">Transcription</keyword>
<dbReference type="eggNOG" id="ENOG502R1HB">
    <property type="taxonomic scope" value="Eukaryota"/>
</dbReference>
<comment type="similarity">
    <text evidence="2 9">Belongs to the Mediator complex subunit 5 family.</text>
</comment>
<comment type="subcellular location">
    <subcellularLocation>
        <location evidence="1 9">Nucleus</location>
    </subcellularLocation>
</comment>
<evidence type="ECO:0000256" key="2">
    <source>
        <dbReference type="ARBA" id="ARBA00008782"/>
    </source>
</evidence>
<protein>
    <recommendedName>
        <fullName evidence="3 9">Mediator of RNA polymerase II transcription subunit 5</fullName>
    </recommendedName>
    <alternativeName>
        <fullName evidence="8 9">Mediator complex subunit 5</fullName>
    </alternativeName>
</protein>
<reference evidence="10 11" key="1">
    <citation type="submission" date="2016-08" db="EMBL/GenBank/DDBJ databases">
        <title>Draft genome sequence of allopolyploid Zygosaccharomyces rouxii.</title>
        <authorList>
            <person name="Watanabe J."/>
            <person name="Uehara K."/>
            <person name="Mogi Y."/>
            <person name="Tsukioka Y."/>
        </authorList>
    </citation>
    <scope>NUCLEOTIDE SEQUENCE [LARGE SCALE GENOMIC DNA]</scope>
    <source>
        <strain evidence="10 11">NBRC 110957</strain>
    </source>
</reference>
<dbReference type="GO" id="GO:0016592">
    <property type="term" value="C:mediator complex"/>
    <property type="evidence" value="ECO:0007669"/>
    <property type="project" value="InterPro"/>
</dbReference>
<dbReference type="Proteomes" id="UP000187013">
    <property type="component" value="Unassembled WGS sequence"/>
</dbReference>